<accession>A0ABT6AMA0</accession>
<sequence length="734" mass="77518">MVLRLCRLPRPARFPRSLLSAALALPLAAIAGAPGDAIRGLEANTWLTRTVTLAELGFTAPVVMNHSDSRHEFYLPVPRNVPLADASIAFDSHYIKTEEGRTSLLLSVDGRPAFARRFENGEGEAARALAVERRARESGFVRLGVNWSSNTAQRLCEIDRPLGNALTIQPSTRLSYRYDGAVLPTLEDAWVSLPANTTILFAANRLDRAAFDAAWRIGVALENGGKRATMRAFPAPGDIIDTRELSVPAGLRQVPAFAVLDASAQHRIGSEAELGALLVLGAPAVAADLAVVDTALQARLKTALDALAAQLQGDADAARAFAAWRASRAPLAGASLSARQIQLTMLGGRPVIAVAPDAGTQAAGILNGLWRRTLDSRKVEVRAAMQPDHGEHSATPLSSLGNADSSFDVIAHGDWTANFPLSAAAIDGRAPSELVVDVAAAPGASGSPPVVSVFWNDVLLAARQIEANGHRNRLVAQVPGYALNVRNVLRVSFQRQPVSVDCNETPQGYPVSVLPSSHLRSGATRPDGSFASLLPLMAGRPQLIVPEGYLLDAGARLAQVVRLAAASGLSPYGAELVLIGKDQAARPTRPFLAMDVRLQGIEPKVRVPAQGHLQINGREMQWLDVAGVAGLGAAEVIGGSGHDGILWQAMGAPAGSPGQPFVFNRGNVMVVGADGPRAWLDSAQPDSNPAEKPGLLERLRRMAASHLLILGFGSCLAALLLFAYLASRARRAKP</sequence>
<reference evidence="3 4" key="1">
    <citation type="submission" date="2023-03" db="EMBL/GenBank/DDBJ databases">
        <title>Draft assemblies of triclosan tolerant bacteria isolated from returned activated sludge.</title>
        <authorList>
            <person name="Van Hamelsveld S."/>
        </authorList>
    </citation>
    <scope>NUCLEOTIDE SEQUENCE [LARGE SCALE GENOMIC DNA]</scope>
    <source>
        <strain evidence="3 4">GW210010_S58</strain>
    </source>
</reference>
<keyword evidence="1" id="KW-0812">Transmembrane</keyword>
<comment type="caution">
    <text evidence="3">The sequence shown here is derived from an EMBL/GenBank/DDBJ whole genome shotgun (WGS) entry which is preliminary data.</text>
</comment>
<feature type="transmembrane region" description="Helical" evidence="1">
    <location>
        <begin position="707"/>
        <end position="726"/>
    </location>
</feature>
<protein>
    <recommendedName>
        <fullName evidence="5">Cyclic di-GMP-binding protein</fullName>
    </recommendedName>
</protein>
<keyword evidence="1" id="KW-1133">Transmembrane helix</keyword>
<evidence type="ECO:0000256" key="1">
    <source>
        <dbReference type="SAM" id="Phobius"/>
    </source>
</evidence>
<evidence type="ECO:0008006" key="5">
    <source>
        <dbReference type="Google" id="ProtNLM"/>
    </source>
</evidence>
<keyword evidence="2" id="KW-0732">Signal</keyword>
<evidence type="ECO:0000313" key="4">
    <source>
        <dbReference type="Proteomes" id="UP001216674"/>
    </source>
</evidence>
<feature type="signal peptide" evidence="2">
    <location>
        <begin position="1"/>
        <end position="31"/>
    </location>
</feature>
<proteinExistence type="predicted"/>
<evidence type="ECO:0000256" key="2">
    <source>
        <dbReference type="SAM" id="SignalP"/>
    </source>
</evidence>
<keyword evidence="4" id="KW-1185">Reference proteome</keyword>
<organism evidence="3 4">
    <name type="scientific">Cupriavidus basilensis</name>
    <dbReference type="NCBI Taxonomy" id="68895"/>
    <lineage>
        <taxon>Bacteria</taxon>
        <taxon>Pseudomonadati</taxon>
        <taxon>Pseudomonadota</taxon>
        <taxon>Betaproteobacteria</taxon>
        <taxon>Burkholderiales</taxon>
        <taxon>Burkholderiaceae</taxon>
        <taxon>Cupriavidus</taxon>
    </lineage>
</organism>
<evidence type="ECO:0000313" key="3">
    <source>
        <dbReference type="EMBL" id="MDF3833744.1"/>
    </source>
</evidence>
<dbReference type="RefSeq" id="WP_276264989.1">
    <property type="nucleotide sequence ID" value="NZ_JARJLM010000210.1"/>
</dbReference>
<gene>
    <name evidence="3" type="ORF">P3W85_12405</name>
</gene>
<dbReference type="EMBL" id="JARJLM010000210">
    <property type="protein sequence ID" value="MDF3833744.1"/>
    <property type="molecule type" value="Genomic_DNA"/>
</dbReference>
<feature type="chain" id="PRO_5046508852" description="Cyclic di-GMP-binding protein" evidence="2">
    <location>
        <begin position="32"/>
        <end position="734"/>
    </location>
</feature>
<name>A0ABT6AMA0_9BURK</name>
<dbReference type="Proteomes" id="UP001216674">
    <property type="component" value="Unassembled WGS sequence"/>
</dbReference>
<keyword evidence="1" id="KW-0472">Membrane</keyword>